<organism evidence="2 3">
    <name type="scientific">Aspergillus mulundensis</name>
    <dbReference type="NCBI Taxonomy" id="1810919"/>
    <lineage>
        <taxon>Eukaryota</taxon>
        <taxon>Fungi</taxon>
        <taxon>Dikarya</taxon>
        <taxon>Ascomycota</taxon>
        <taxon>Pezizomycotina</taxon>
        <taxon>Eurotiomycetes</taxon>
        <taxon>Eurotiomycetidae</taxon>
        <taxon>Eurotiales</taxon>
        <taxon>Aspergillaceae</taxon>
        <taxon>Aspergillus</taxon>
        <taxon>Aspergillus subgen. Nidulantes</taxon>
    </lineage>
</organism>
<protein>
    <submittedName>
        <fullName evidence="2">Uncharacterized protein</fullName>
    </submittedName>
</protein>
<feature type="compositionally biased region" description="Basic and acidic residues" evidence="1">
    <location>
        <begin position="1"/>
        <end position="14"/>
    </location>
</feature>
<evidence type="ECO:0000256" key="1">
    <source>
        <dbReference type="SAM" id="MobiDB-lite"/>
    </source>
</evidence>
<name>A0A3D8QZP7_9EURO</name>
<feature type="region of interest" description="Disordered" evidence="1">
    <location>
        <begin position="1"/>
        <end position="76"/>
    </location>
</feature>
<feature type="compositionally biased region" description="Basic and acidic residues" evidence="1">
    <location>
        <begin position="36"/>
        <end position="66"/>
    </location>
</feature>
<dbReference type="AlphaFoldDB" id="A0A3D8QZP7"/>
<dbReference type="EMBL" id="PVWQ01000012">
    <property type="protein sequence ID" value="RDW67276.1"/>
    <property type="molecule type" value="Genomic_DNA"/>
</dbReference>
<dbReference type="Proteomes" id="UP000256690">
    <property type="component" value="Unassembled WGS sequence"/>
</dbReference>
<evidence type="ECO:0000313" key="3">
    <source>
        <dbReference type="Proteomes" id="UP000256690"/>
    </source>
</evidence>
<gene>
    <name evidence="2" type="ORF">DSM5745_09142</name>
</gene>
<feature type="compositionally biased region" description="Polar residues" evidence="1">
    <location>
        <begin position="16"/>
        <end position="28"/>
    </location>
</feature>
<dbReference type="GeneID" id="38119512"/>
<proteinExistence type="predicted"/>
<evidence type="ECO:0000313" key="2">
    <source>
        <dbReference type="EMBL" id="RDW67276.1"/>
    </source>
</evidence>
<sequence>MSDIPEDQREHARDITINQDDPASSSGAYASDISESEEHEKHEGERADSSSRSRSRDEMKDEEGKGGIEIVEQEED</sequence>
<dbReference type="RefSeq" id="XP_026600244.1">
    <property type="nucleotide sequence ID" value="XM_026751158.1"/>
</dbReference>
<comment type="caution">
    <text evidence="2">The sequence shown here is derived from an EMBL/GenBank/DDBJ whole genome shotgun (WGS) entry which is preliminary data.</text>
</comment>
<accession>A0A3D8QZP7</accession>
<reference evidence="2 3" key="1">
    <citation type="journal article" date="2018" name="IMA Fungus">
        <title>IMA Genome-F 9: Draft genome sequence of Annulohypoxylon stygium, Aspergillus mulundensis, Berkeleyomyces basicola (syn. Thielaviopsis basicola), Ceratocystis smalleyi, two Cercospora beticola strains, Coleophoma cylindrospora, Fusarium fracticaudum, Phialophora cf. hyalina, and Morchella septimelata.</title>
        <authorList>
            <person name="Wingfield B.D."/>
            <person name="Bills G.F."/>
            <person name="Dong Y."/>
            <person name="Huang W."/>
            <person name="Nel W.J."/>
            <person name="Swalarsk-Parry B.S."/>
            <person name="Vaghefi N."/>
            <person name="Wilken P.M."/>
            <person name="An Z."/>
            <person name="de Beer Z.W."/>
            <person name="De Vos L."/>
            <person name="Chen L."/>
            <person name="Duong T.A."/>
            <person name="Gao Y."/>
            <person name="Hammerbacher A."/>
            <person name="Kikkert J.R."/>
            <person name="Li Y."/>
            <person name="Li H."/>
            <person name="Li K."/>
            <person name="Li Q."/>
            <person name="Liu X."/>
            <person name="Ma X."/>
            <person name="Naidoo K."/>
            <person name="Pethybridge S.J."/>
            <person name="Sun J."/>
            <person name="Steenkamp E.T."/>
            <person name="van der Nest M.A."/>
            <person name="van Wyk S."/>
            <person name="Wingfield M.J."/>
            <person name="Xiong C."/>
            <person name="Yue Q."/>
            <person name="Zhang X."/>
        </authorList>
    </citation>
    <scope>NUCLEOTIDE SEQUENCE [LARGE SCALE GENOMIC DNA]</scope>
    <source>
        <strain evidence="2 3">DSM 5745</strain>
    </source>
</reference>
<keyword evidence="3" id="KW-1185">Reference proteome</keyword>